<sequence length="545" mass="60819">MKLMIVDDEPIIRTGLASVISWKELGITLLTPAASAEEAMARILEEKPQILLTDIRMKGKTGLQLAEEACGILPGLEVIILSGYGDFAYAQQALRQGVGDYLLKTSKPEEIMKAVIQAKRRLLERWEKETRTERLSKEGERRQFLQWVIEGDVALDGSEVPAFLRSEEEFDRAGEEVWQVVIVEAEGWGDSGSSPSLLLFAVQNMLEDLLLEASILMQRECLICVLPTERDHQRRLGRLGNAVDWVERQLKCRLRLAVGELADTPRKLHYSYSTAVAAFRYHALIPAKILDYDGIGSRRGGRTVLTQDEETRLGSLLLDRDAVGLRAWTGSLIDGLISDPECTVESYMACIHSAVLAAHRWLARTLSVIGREEEYRMEPWNTDENEAAGMREELFRHLHEMMTIYHSRLGEGQRSHVERAKAFIESCPAPELSLQQVAGHVHLHPGHLSELFKKETGNTFGDFVTGMRIRKAMQLLTVTPAKVSEVALMVGYEDVKYFSRLFKKHTGKTPSEYREGVLPGSGEDISGGEGSGGVISGNGLETSTM</sequence>
<keyword evidence="9" id="KW-1185">Reference proteome</keyword>
<evidence type="ECO:0000256" key="4">
    <source>
        <dbReference type="PROSITE-ProRule" id="PRU00169"/>
    </source>
</evidence>
<keyword evidence="4" id="KW-0597">Phosphoprotein</keyword>
<dbReference type="Pfam" id="PF17853">
    <property type="entry name" value="GGDEF_2"/>
    <property type="match status" value="1"/>
</dbReference>
<evidence type="ECO:0000259" key="6">
    <source>
        <dbReference type="PROSITE" id="PS01124"/>
    </source>
</evidence>
<dbReference type="PANTHER" id="PTHR43280">
    <property type="entry name" value="ARAC-FAMILY TRANSCRIPTIONAL REGULATOR"/>
    <property type="match status" value="1"/>
</dbReference>
<dbReference type="CDD" id="cd17536">
    <property type="entry name" value="REC_YesN-like"/>
    <property type="match status" value="1"/>
</dbReference>
<dbReference type="SUPFAM" id="SSF52172">
    <property type="entry name" value="CheY-like"/>
    <property type="match status" value="1"/>
</dbReference>
<feature type="domain" description="HTH araC/xylS-type" evidence="6">
    <location>
        <begin position="418"/>
        <end position="516"/>
    </location>
</feature>
<dbReference type="InterPro" id="IPR041522">
    <property type="entry name" value="CdaR_GGDEF"/>
</dbReference>
<dbReference type="Gene3D" id="3.40.50.2300">
    <property type="match status" value="1"/>
</dbReference>
<feature type="domain" description="Response regulatory" evidence="7">
    <location>
        <begin position="2"/>
        <end position="119"/>
    </location>
</feature>
<feature type="region of interest" description="Disordered" evidence="5">
    <location>
        <begin position="509"/>
        <end position="545"/>
    </location>
</feature>
<dbReference type="InterPro" id="IPR020449">
    <property type="entry name" value="Tscrpt_reg_AraC-type_HTH"/>
</dbReference>
<evidence type="ECO:0000256" key="3">
    <source>
        <dbReference type="ARBA" id="ARBA00023163"/>
    </source>
</evidence>
<keyword evidence="2" id="KW-0238">DNA-binding</keyword>
<dbReference type="RefSeq" id="WP_213655608.1">
    <property type="nucleotide sequence ID" value="NZ_BOSL01000010.1"/>
</dbReference>
<name>A0ABQ4MEC9_9BACL</name>
<keyword evidence="3" id="KW-0804">Transcription</keyword>
<gene>
    <name evidence="8" type="ORF">J42TS3_33290</name>
</gene>
<dbReference type="Proteomes" id="UP000679992">
    <property type="component" value="Unassembled WGS sequence"/>
</dbReference>
<comment type="caution">
    <text evidence="8">The sequence shown here is derived from an EMBL/GenBank/DDBJ whole genome shotgun (WGS) entry which is preliminary data.</text>
</comment>
<keyword evidence="1" id="KW-0805">Transcription regulation</keyword>
<dbReference type="Pfam" id="PF00072">
    <property type="entry name" value="Response_reg"/>
    <property type="match status" value="1"/>
</dbReference>
<evidence type="ECO:0000259" key="7">
    <source>
        <dbReference type="PROSITE" id="PS50110"/>
    </source>
</evidence>
<evidence type="ECO:0000256" key="1">
    <source>
        <dbReference type="ARBA" id="ARBA00023015"/>
    </source>
</evidence>
<feature type="modified residue" description="4-aspartylphosphate" evidence="4">
    <location>
        <position position="54"/>
    </location>
</feature>
<dbReference type="Pfam" id="PF12833">
    <property type="entry name" value="HTH_18"/>
    <property type="match status" value="1"/>
</dbReference>
<dbReference type="SUPFAM" id="SSF46689">
    <property type="entry name" value="Homeodomain-like"/>
    <property type="match status" value="2"/>
</dbReference>
<reference evidence="8 9" key="1">
    <citation type="submission" date="2021-03" db="EMBL/GenBank/DDBJ databases">
        <title>Antimicrobial resistance genes in bacteria isolated from Japanese honey, and their potential for conferring macrolide and lincosamide resistance in the American foulbrood pathogen Paenibacillus larvae.</title>
        <authorList>
            <person name="Okamoto M."/>
            <person name="Kumagai M."/>
            <person name="Kanamori H."/>
            <person name="Takamatsu D."/>
        </authorList>
    </citation>
    <scope>NUCLEOTIDE SEQUENCE [LARGE SCALE GENOMIC DNA]</scope>
    <source>
        <strain evidence="8 9">J42TS3</strain>
    </source>
</reference>
<dbReference type="InterPro" id="IPR009057">
    <property type="entry name" value="Homeodomain-like_sf"/>
</dbReference>
<dbReference type="InterPro" id="IPR001789">
    <property type="entry name" value="Sig_transdc_resp-reg_receiver"/>
</dbReference>
<evidence type="ECO:0008006" key="10">
    <source>
        <dbReference type="Google" id="ProtNLM"/>
    </source>
</evidence>
<proteinExistence type="predicted"/>
<dbReference type="Gene3D" id="1.10.10.60">
    <property type="entry name" value="Homeodomain-like"/>
    <property type="match status" value="2"/>
</dbReference>
<dbReference type="PANTHER" id="PTHR43280:SF28">
    <property type="entry name" value="HTH-TYPE TRANSCRIPTIONAL ACTIVATOR RHAS"/>
    <property type="match status" value="1"/>
</dbReference>
<accession>A0ABQ4MEC9</accession>
<dbReference type="EMBL" id="BOSL01000010">
    <property type="protein sequence ID" value="GIP54294.1"/>
    <property type="molecule type" value="Genomic_DNA"/>
</dbReference>
<evidence type="ECO:0000256" key="5">
    <source>
        <dbReference type="SAM" id="MobiDB-lite"/>
    </source>
</evidence>
<dbReference type="SMART" id="SM00448">
    <property type="entry name" value="REC"/>
    <property type="match status" value="1"/>
</dbReference>
<evidence type="ECO:0000256" key="2">
    <source>
        <dbReference type="ARBA" id="ARBA00023125"/>
    </source>
</evidence>
<evidence type="ECO:0000313" key="8">
    <source>
        <dbReference type="EMBL" id="GIP54294.1"/>
    </source>
</evidence>
<dbReference type="SMART" id="SM00342">
    <property type="entry name" value="HTH_ARAC"/>
    <property type="match status" value="1"/>
</dbReference>
<dbReference type="InterPro" id="IPR018062">
    <property type="entry name" value="HTH_AraC-typ_CS"/>
</dbReference>
<dbReference type="InterPro" id="IPR018060">
    <property type="entry name" value="HTH_AraC"/>
</dbReference>
<protein>
    <recommendedName>
        <fullName evidence="10">DNA-binding response regulator</fullName>
    </recommendedName>
</protein>
<dbReference type="PROSITE" id="PS50110">
    <property type="entry name" value="RESPONSE_REGULATORY"/>
    <property type="match status" value="1"/>
</dbReference>
<dbReference type="PROSITE" id="PS01124">
    <property type="entry name" value="HTH_ARAC_FAMILY_2"/>
    <property type="match status" value="1"/>
</dbReference>
<evidence type="ECO:0000313" key="9">
    <source>
        <dbReference type="Proteomes" id="UP000679992"/>
    </source>
</evidence>
<dbReference type="PRINTS" id="PR00032">
    <property type="entry name" value="HTHARAC"/>
</dbReference>
<dbReference type="InterPro" id="IPR011006">
    <property type="entry name" value="CheY-like_superfamily"/>
</dbReference>
<feature type="compositionally biased region" description="Gly residues" evidence="5">
    <location>
        <begin position="525"/>
        <end position="536"/>
    </location>
</feature>
<dbReference type="PROSITE" id="PS00041">
    <property type="entry name" value="HTH_ARAC_FAMILY_1"/>
    <property type="match status" value="1"/>
</dbReference>
<organism evidence="8 9">
    <name type="scientific">Paenibacillus vini</name>
    <dbReference type="NCBI Taxonomy" id="1476024"/>
    <lineage>
        <taxon>Bacteria</taxon>
        <taxon>Bacillati</taxon>
        <taxon>Bacillota</taxon>
        <taxon>Bacilli</taxon>
        <taxon>Bacillales</taxon>
        <taxon>Paenibacillaceae</taxon>
        <taxon>Paenibacillus</taxon>
    </lineage>
</organism>